<keyword evidence="1" id="KW-1133">Transmembrane helix</keyword>
<dbReference type="Proteomes" id="UP000235672">
    <property type="component" value="Unassembled WGS sequence"/>
</dbReference>
<sequence>MSFRDFLLAVGICVGAVYCLSNLQFPHISPLSQTTTPHTIVQKLIINFVNRAADVSCHGPHSQSGHSSIAVLVVSFIWLYFTGSLFFDVTHYFLHKFSKSRYWILRRIGYLHEVHHLYFNRRLKFNDQYLWQNMICELPLELSCQLFGTWMGYLAAQTFSLAGPGLLSQELFYLVLGFEVIRSLVVAILEGRDSNHQSYSTVVPKDPNSFLVGPEYHALHHIDPSAYISSSFRVFDWFLGTSYTLRSRRIIMVGLSRGLREAMAKELQSKESVNCIRELSYDANHEKFIASLANTDIVIIGSEGASCETTVKIIELFKKHYKARPGTLLLPELWYIDSQTTIPFSPSGERSFNNRSRMYYEADDIIYRHVALSGFPSKFLGPYFAAKVMLWWIRRGSRYIAITNPGLGLWLYFNFFYGVQ</sequence>
<dbReference type="STRING" id="1745343.A0A2J6Q644"/>
<dbReference type="AlphaFoldDB" id="A0A2J6Q644"/>
<accession>A0A2J6Q644</accession>
<keyword evidence="1" id="KW-0472">Membrane</keyword>
<feature type="transmembrane region" description="Helical" evidence="1">
    <location>
        <begin position="399"/>
        <end position="419"/>
    </location>
</feature>
<evidence type="ECO:0000256" key="1">
    <source>
        <dbReference type="SAM" id="Phobius"/>
    </source>
</evidence>
<keyword evidence="1" id="KW-0812">Transmembrane</keyword>
<feature type="transmembrane region" description="Helical" evidence="1">
    <location>
        <begin position="69"/>
        <end position="94"/>
    </location>
</feature>
<reference evidence="2 3" key="1">
    <citation type="submission" date="2016-05" db="EMBL/GenBank/DDBJ databases">
        <title>A degradative enzymes factory behind the ericoid mycorrhizal symbiosis.</title>
        <authorList>
            <consortium name="DOE Joint Genome Institute"/>
            <person name="Martino E."/>
            <person name="Morin E."/>
            <person name="Grelet G."/>
            <person name="Kuo A."/>
            <person name="Kohler A."/>
            <person name="Daghino S."/>
            <person name="Barry K."/>
            <person name="Choi C."/>
            <person name="Cichocki N."/>
            <person name="Clum A."/>
            <person name="Copeland A."/>
            <person name="Hainaut M."/>
            <person name="Haridas S."/>
            <person name="Labutti K."/>
            <person name="Lindquist E."/>
            <person name="Lipzen A."/>
            <person name="Khouja H.-R."/>
            <person name="Murat C."/>
            <person name="Ohm R."/>
            <person name="Olson A."/>
            <person name="Spatafora J."/>
            <person name="Veneault-Fourrey C."/>
            <person name="Henrissat B."/>
            <person name="Grigoriev I."/>
            <person name="Martin F."/>
            <person name="Perotto S."/>
        </authorList>
    </citation>
    <scope>NUCLEOTIDE SEQUENCE [LARGE SCALE GENOMIC DNA]</scope>
    <source>
        <strain evidence="2 3">UAMH 7357</strain>
    </source>
</reference>
<organism evidence="2 3">
    <name type="scientific">Hyaloscypha hepaticicola</name>
    <dbReference type="NCBI Taxonomy" id="2082293"/>
    <lineage>
        <taxon>Eukaryota</taxon>
        <taxon>Fungi</taxon>
        <taxon>Dikarya</taxon>
        <taxon>Ascomycota</taxon>
        <taxon>Pezizomycotina</taxon>
        <taxon>Leotiomycetes</taxon>
        <taxon>Helotiales</taxon>
        <taxon>Hyaloscyphaceae</taxon>
        <taxon>Hyaloscypha</taxon>
    </lineage>
</organism>
<evidence type="ECO:0000313" key="3">
    <source>
        <dbReference type="Proteomes" id="UP000235672"/>
    </source>
</evidence>
<proteinExistence type="predicted"/>
<evidence type="ECO:0000313" key="2">
    <source>
        <dbReference type="EMBL" id="PMD21739.1"/>
    </source>
</evidence>
<protein>
    <recommendedName>
        <fullName evidence="4">Fatty acid hydroxylase domain-containing protein</fullName>
    </recommendedName>
</protein>
<keyword evidence="3" id="KW-1185">Reference proteome</keyword>
<name>A0A2J6Q644_9HELO</name>
<evidence type="ECO:0008006" key="4">
    <source>
        <dbReference type="Google" id="ProtNLM"/>
    </source>
</evidence>
<dbReference type="EMBL" id="KZ613480">
    <property type="protein sequence ID" value="PMD21739.1"/>
    <property type="molecule type" value="Genomic_DNA"/>
</dbReference>
<dbReference type="OrthoDB" id="4350666at2759"/>
<gene>
    <name evidence="2" type="ORF">NA56DRAFT_122387</name>
</gene>